<evidence type="ECO:0000313" key="5">
    <source>
        <dbReference type="EMBL" id="GAA2909826.1"/>
    </source>
</evidence>
<dbReference type="Pfam" id="PF17853">
    <property type="entry name" value="GGDEF_2"/>
    <property type="match status" value="1"/>
</dbReference>
<evidence type="ECO:0000259" key="3">
    <source>
        <dbReference type="Pfam" id="PF13556"/>
    </source>
</evidence>
<evidence type="ECO:0000259" key="4">
    <source>
        <dbReference type="Pfam" id="PF17853"/>
    </source>
</evidence>
<dbReference type="InterPro" id="IPR041522">
    <property type="entry name" value="CdaR_GGDEF"/>
</dbReference>
<evidence type="ECO:0000313" key="6">
    <source>
        <dbReference type="Proteomes" id="UP001500831"/>
    </source>
</evidence>
<dbReference type="InterPro" id="IPR042070">
    <property type="entry name" value="PucR_C-HTH_sf"/>
</dbReference>
<protein>
    <submittedName>
        <fullName evidence="5">PucR family transcriptional regulator</fullName>
    </submittedName>
</protein>
<evidence type="ECO:0000256" key="1">
    <source>
        <dbReference type="ARBA" id="ARBA00006754"/>
    </source>
</evidence>
<accession>A0ABN3WCV3</accession>
<dbReference type="Gene3D" id="1.10.10.2840">
    <property type="entry name" value="PucR C-terminal helix-turn-helix domain"/>
    <property type="match status" value="1"/>
</dbReference>
<dbReference type="Pfam" id="PF07905">
    <property type="entry name" value="PucR"/>
    <property type="match status" value="1"/>
</dbReference>
<dbReference type="PANTHER" id="PTHR33744:SF1">
    <property type="entry name" value="DNA-BINDING TRANSCRIPTIONAL ACTIVATOR ADER"/>
    <property type="match status" value="1"/>
</dbReference>
<dbReference type="InterPro" id="IPR025736">
    <property type="entry name" value="PucR_C-HTH_dom"/>
</dbReference>
<dbReference type="Pfam" id="PF13556">
    <property type="entry name" value="HTH_30"/>
    <property type="match status" value="1"/>
</dbReference>
<dbReference type="RefSeq" id="WP_344981651.1">
    <property type="nucleotide sequence ID" value="NZ_BAAAVI010000101.1"/>
</dbReference>
<dbReference type="PANTHER" id="PTHR33744">
    <property type="entry name" value="CARBOHYDRATE DIACID REGULATOR"/>
    <property type="match status" value="1"/>
</dbReference>
<reference evidence="5 6" key="1">
    <citation type="journal article" date="2019" name="Int. J. Syst. Evol. Microbiol.">
        <title>The Global Catalogue of Microorganisms (GCM) 10K type strain sequencing project: providing services to taxonomists for standard genome sequencing and annotation.</title>
        <authorList>
            <consortium name="The Broad Institute Genomics Platform"/>
            <consortium name="The Broad Institute Genome Sequencing Center for Infectious Disease"/>
            <person name="Wu L."/>
            <person name="Ma J."/>
        </authorList>
    </citation>
    <scope>NUCLEOTIDE SEQUENCE [LARGE SCALE GENOMIC DNA]</scope>
    <source>
        <strain evidence="5 6">JCM 6242</strain>
    </source>
</reference>
<dbReference type="InterPro" id="IPR012914">
    <property type="entry name" value="PucR_dom"/>
</dbReference>
<dbReference type="InterPro" id="IPR051448">
    <property type="entry name" value="CdaR-like_regulators"/>
</dbReference>
<feature type="domain" description="Purine catabolism PurC-like" evidence="2">
    <location>
        <begin position="7"/>
        <end position="129"/>
    </location>
</feature>
<evidence type="ECO:0000259" key="2">
    <source>
        <dbReference type="Pfam" id="PF07905"/>
    </source>
</evidence>
<comment type="similarity">
    <text evidence="1">Belongs to the CdaR family.</text>
</comment>
<feature type="domain" description="CdaR GGDEF-like" evidence="4">
    <location>
        <begin position="270"/>
        <end position="387"/>
    </location>
</feature>
<proteinExistence type="inferred from homology"/>
<dbReference type="Proteomes" id="UP001500831">
    <property type="component" value="Unassembled WGS sequence"/>
</dbReference>
<organism evidence="5 6">
    <name type="scientific">Streptosporangium fragile</name>
    <dbReference type="NCBI Taxonomy" id="46186"/>
    <lineage>
        <taxon>Bacteria</taxon>
        <taxon>Bacillati</taxon>
        <taxon>Actinomycetota</taxon>
        <taxon>Actinomycetes</taxon>
        <taxon>Streptosporangiales</taxon>
        <taxon>Streptosporangiaceae</taxon>
        <taxon>Streptosporangium</taxon>
    </lineage>
</organism>
<dbReference type="EMBL" id="BAAAVI010000101">
    <property type="protein sequence ID" value="GAA2909826.1"/>
    <property type="molecule type" value="Genomic_DNA"/>
</dbReference>
<keyword evidence="6" id="KW-1185">Reference proteome</keyword>
<comment type="caution">
    <text evidence="5">The sequence shown here is derived from an EMBL/GenBank/DDBJ whole genome shotgun (WGS) entry which is preliminary data.</text>
</comment>
<feature type="domain" description="PucR C-terminal helix-turn-helix" evidence="3">
    <location>
        <begin position="437"/>
        <end position="494"/>
    </location>
</feature>
<gene>
    <name evidence="5" type="ORF">GCM10010517_76280</name>
</gene>
<name>A0ABN3WCV3_9ACTN</name>
<sequence>MPLTLRELLSFEVLREARPEVLAGEGSLDRVVRWVHSSEIYEIGPLLAGGELLLTTGLGLAGTDPGARRHYLREIAGRGVAGIALELGRTFPETPRELVEEARRLDLPFIVLHAVVPFIRITEDANTLIVDYASRRLRLGDSATRALNEALIAGAGVAGVLATGAEVIGASLILISGSGALVAAHGVAGDREAWRAVDHAAAEAPVTLHGQRWGRLVAGPGSALPADDLAIALERTAVALALAMLRTGSPPSERDRQASALLRDLIEGTAEADPSVRAVMSGFHPAADHVLVGVAADSPEAAAELAVIDRAAHVLRTPALRGRVSRLVLGALSVPRAVTDAVGAASQALDEAMRRLSAPQLRVAVGHPADDLGELGSSLRDARTALSLRPAERLVSTRTLALDLELTRHGDGGHAADLVRRTIAPLVEWDAAHRTKLVGTLEAFLLHGCSATRAAAALHLGRQSFYQRLQRIEALLGYAVTDPDVHAALLLATAAHRVAGR</sequence>